<name>A0A3A4NLH5_ABYX5</name>
<reference evidence="3 4" key="1">
    <citation type="journal article" date="2017" name="ISME J.">
        <title>Energy and carbon metabolisms in a deep terrestrial subsurface fluid microbial community.</title>
        <authorList>
            <person name="Momper L."/>
            <person name="Jungbluth S.P."/>
            <person name="Lee M.D."/>
            <person name="Amend J.P."/>
        </authorList>
    </citation>
    <scope>NUCLEOTIDE SEQUENCE [LARGE SCALE GENOMIC DNA]</scope>
    <source>
        <strain evidence="3">SURF_5</strain>
    </source>
</reference>
<proteinExistence type="predicted"/>
<evidence type="ECO:0000313" key="3">
    <source>
        <dbReference type="EMBL" id="RJP19375.1"/>
    </source>
</evidence>
<evidence type="ECO:0000313" key="4">
    <source>
        <dbReference type="Proteomes" id="UP000265882"/>
    </source>
</evidence>
<sequence length="1036" mass="113290">MNTLASFVKSSRTAKSIIVILSLVSLYALFGFFIAPLIVKSVLTSNIKKTLGRDAYLERLRLNPFALSLTANGFKLYDLDGEQFTGFGELYVNFQTSSLFRRAFTFAEIRLIAPDTRVRVFPDGTLNFSDLLKPSDQPEPPSDEQGELPQVLIFRLSVDEGRIAFLDLSRPTPFERTFFPIQISLENFSTQKDSDSPYAFTASTHEREAFRWEGNLSVNPVRSQGNFYLNAIQAPKLWEYFQDRVNFDITDGEISVAGQYDAQLGGGESRIKLLNGRATLKNFKLAERGAADPLTSISAFAATGIEIDVLEKQVTVSSVKSTDGRFVTWLTPEGTFNYLDLIMKESASAKADKAAPKAEQAAADDWVVTINETTLYKYAVSFEDRTHKKPVRINLDSIEALLKNISTRKGTRIDMALDLKINETGTMAGEGQAGIDPLFADLALKFSKISLNPFNSYVASAANLSILDGALNLEGAAKYRALGDNGPMIRYVGGISLDNFKAVSQVYADDFLNWQSLAFKDFSLDLKPDSLKISEVVATKPNTRVIIWPDGSLNLTSMFSRKTEGKPAGDQPGPDRQPMPIAIKKISINGGAAGFSDLSLTPNFSIGIRDLKGTVSGLSSKALARADVSLEGKVDAYAPVSIQGQINPLSEDVYTDLMLLFKNIELTSFTPYSGKFAGYAIEKGKLSLDLKYKVSQNVLIGENKIVLDQLTLGERVESPSAIKLPIGLAIALLKDSNGVIDLDISIRGDLNDPQFSYGHIIFQAVMNILAKAVTSPFAMIGALVGGSGEELSFIEFQFGSPELGPVQIEKLDTLAAALSKRPMLRLEIKGKADTEHDRMVLADQKLSNQLKNTKLQEDGERKHPDGVEGIVLSNEDYSRLVLQTYIETFGENPRTLLEAPQESAADAGGLSPQTPEQTRGAGERILNAGQGLVDNVQGLLGLRSKTSIESRAVVREMGKSSGSLDTLVERARHRLIENTPVEEIELRLLAQERANRIKGYLIDRHGVSNDRLYLLDPELGPVSDGAALRADLTLGG</sequence>
<dbReference type="PANTHER" id="PTHR30441:SF8">
    <property type="entry name" value="DUF748 DOMAIN-CONTAINING PROTEIN"/>
    <property type="match status" value="1"/>
</dbReference>
<comment type="caution">
    <text evidence="3">The sequence shown here is derived from an EMBL/GenBank/DDBJ whole genome shotgun (WGS) entry which is preliminary data.</text>
</comment>
<feature type="transmembrane region" description="Helical" evidence="2">
    <location>
        <begin position="17"/>
        <end position="39"/>
    </location>
</feature>
<gene>
    <name evidence="3" type="ORF">C4520_13070</name>
</gene>
<dbReference type="Proteomes" id="UP000265882">
    <property type="component" value="Unassembled WGS sequence"/>
</dbReference>
<evidence type="ECO:0000256" key="1">
    <source>
        <dbReference type="SAM" id="MobiDB-lite"/>
    </source>
</evidence>
<dbReference type="Pfam" id="PF05359">
    <property type="entry name" value="DUF748"/>
    <property type="match status" value="1"/>
</dbReference>
<dbReference type="EMBL" id="QZKU01000091">
    <property type="protein sequence ID" value="RJP19375.1"/>
    <property type="molecule type" value="Genomic_DNA"/>
</dbReference>
<dbReference type="InterPro" id="IPR052894">
    <property type="entry name" value="AsmA-related"/>
</dbReference>
<keyword evidence="2" id="KW-0472">Membrane</keyword>
<evidence type="ECO:0000256" key="2">
    <source>
        <dbReference type="SAM" id="Phobius"/>
    </source>
</evidence>
<feature type="region of interest" description="Disordered" evidence="1">
    <location>
        <begin position="900"/>
        <end position="919"/>
    </location>
</feature>
<dbReference type="GO" id="GO:0005886">
    <property type="term" value="C:plasma membrane"/>
    <property type="evidence" value="ECO:0007669"/>
    <property type="project" value="TreeGrafter"/>
</dbReference>
<dbReference type="InterPro" id="IPR008023">
    <property type="entry name" value="DUF748"/>
</dbReference>
<keyword evidence="2" id="KW-0812">Transmembrane</keyword>
<organism evidence="3 4">
    <name type="scientific">Abyssobacteria bacterium (strain SURF_5)</name>
    <dbReference type="NCBI Taxonomy" id="2093360"/>
    <lineage>
        <taxon>Bacteria</taxon>
        <taxon>Pseudomonadati</taxon>
        <taxon>Candidatus Hydrogenedentota</taxon>
        <taxon>Candidatus Abyssobacteria</taxon>
    </lineage>
</organism>
<dbReference type="PANTHER" id="PTHR30441">
    <property type="entry name" value="DUF748 DOMAIN-CONTAINING PROTEIN"/>
    <property type="match status" value="1"/>
</dbReference>
<dbReference type="GO" id="GO:0090313">
    <property type="term" value="P:regulation of protein targeting to membrane"/>
    <property type="evidence" value="ECO:0007669"/>
    <property type="project" value="TreeGrafter"/>
</dbReference>
<accession>A0A3A4NLH5</accession>
<keyword evidence="2" id="KW-1133">Transmembrane helix</keyword>
<protein>
    <submittedName>
        <fullName evidence="3">DUF748 domain-containing protein</fullName>
    </submittedName>
</protein>
<dbReference type="AlphaFoldDB" id="A0A3A4NLH5"/>